<keyword evidence="3" id="KW-1185">Reference proteome</keyword>
<feature type="transmembrane region" description="Helical" evidence="1">
    <location>
        <begin position="79"/>
        <end position="104"/>
    </location>
</feature>
<dbReference type="Proteomes" id="UP001367508">
    <property type="component" value="Unassembled WGS sequence"/>
</dbReference>
<protein>
    <submittedName>
        <fullName evidence="2">Uncharacterized protein</fullName>
    </submittedName>
</protein>
<evidence type="ECO:0000313" key="2">
    <source>
        <dbReference type="EMBL" id="KAK7296347.1"/>
    </source>
</evidence>
<organism evidence="2 3">
    <name type="scientific">Canavalia gladiata</name>
    <name type="common">Sword bean</name>
    <name type="synonym">Dolichos gladiatus</name>
    <dbReference type="NCBI Taxonomy" id="3824"/>
    <lineage>
        <taxon>Eukaryota</taxon>
        <taxon>Viridiplantae</taxon>
        <taxon>Streptophyta</taxon>
        <taxon>Embryophyta</taxon>
        <taxon>Tracheophyta</taxon>
        <taxon>Spermatophyta</taxon>
        <taxon>Magnoliopsida</taxon>
        <taxon>eudicotyledons</taxon>
        <taxon>Gunneridae</taxon>
        <taxon>Pentapetalae</taxon>
        <taxon>rosids</taxon>
        <taxon>fabids</taxon>
        <taxon>Fabales</taxon>
        <taxon>Fabaceae</taxon>
        <taxon>Papilionoideae</taxon>
        <taxon>50 kb inversion clade</taxon>
        <taxon>NPAAA clade</taxon>
        <taxon>indigoferoid/millettioid clade</taxon>
        <taxon>Phaseoleae</taxon>
        <taxon>Canavalia</taxon>
    </lineage>
</organism>
<name>A0AAN9JDB5_CANGL</name>
<keyword evidence="1" id="KW-0472">Membrane</keyword>
<dbReference type="AlphaFoldDB" id="A0AAN9JDB5"/>
<accession>A0AAN9JDB5</accession>
<evidence type="ECO:0000313" key="3">
    <source>
        <dbReference type="Proteomes" id="UP001367508"/>
    </source>
</evidence>
<dbReference type="EMBL" id="JAYMYQ010000075">
    <property type="protein sequence ID" value="KAK7296347.1"/>
    <property type="molecule type" value="Genomic_DNA"/>
</dbReference>
<reference evidence="2 3" key="1">
    <citation type="submission" date="2024-01" db="EMBL/GenBank/DDBJ databases">
        <title>The genomes of 5 underutilized Papilionoideae crops provide insights into root nodulation and disease resistanc.</title>
        <authorList>
            <person name="Jiang F."/>
        </authorList>
    </citation>
    <scope>NUCLEOTIDE SEQUENCE [LARGE SCALE GENOMIC DNA]</scope>
    <source>
        <strain evidence="2">LVBAO_FW01</strain>
        <tissue evidence="2">Leaves</tissue>
    </source>
</reference>
<keyword evidence="1" id="KW-1133">Transmembrane helix</keyword>
<sequence>MGAYSAVAGLGLPVDARNKGWLDAKKKLVEESEADRLRLIGQKKDKELSYVAEIVPPFSTGQELPNPVLAIEKEIHSEFFLFFLIAIAVSLIPGVLSRLVGLGLKEDKYHKRRRHICYFGLKKGKSLIPSPWVPTYVRILF</sequence>
<gene>
    <name evidence="2" type="ORF">VNO77_50422</name>
</gene>
<proteinExistence type="predicted"/>
<comment type="caution">
    <text evidence="2">The sequence shown here is derived from an EMBL/GenBank/DDBJ whole genome shotgun (WGS) entry which is preliminary data.</text>
</comment>
<evidence type="ECO:0000256" key="1">
    <source>
        <dbReference type="SAM" id="Phobius"/>
    </source>
</evidence>
<keyword evidence="1" id="KW-0812">Transmembrane</keyword>